<evidence type="ECO:0000256" key="1">
    <source>
        <dbReference type="SAM" id="Phobius"/>
    </source>
</evidence>
<keyword evidence="3" id="KW-1185">Reference proteome</keyword>
<protein>
    <recommendedName>
        <fullName evidence="4">Nucleotide-diphospho-sugar transferase domain-containing protein</fullName>
    </recommendedName>
</protein>
<accession>A0ABD3N3I3</accession>
<evidence type="ECO:0000313" key="2">
    <source>
        <dbReference type="EMBL" id="KAL3770327.1"/>
    </source>
</evidence>
<evidence type="ECO:0008006" key="4">
    <source>
        <dbReference type="Google" id="ProtNLM"/>
    </source>
</evidence>
<organism evidence="2 3">
    <name type="scientific">Discostella pseudostelligera</name>
    <dbReference type="NCBI Taxonomy" id="259834"/>
    <lineage>
        <taxon>Eukaryota</taxon>
        <taxon>Sar</taxon>
        <taxon>Stramenopiles</taxon>
        <taxon>Ochrophyta</taxon>
        <taxon>Bacillariophyta</taxon>
        <taxon>Coscinodiscophyceae</taxon>
        <taxon>Thalassiosirophycidae</taxon>
        <taxon>Stephanodiscales</taxon>
        <taxon>Stephanodiscaceae</taxon>
        <taxon>Discostella</taxon>
    </lineage>
</organism>
<keyword evidence="1" id="KW-0472">Membrane</keyword>
<dbReference type="SUPFAM" id="SSF53448">
    <property type="entry name" value="Nucleotide-diphospho-sugar transferases"/>
    <property type="match status" value="1"/>
</dbReference>
<keyword evidence="1" id="KW-1133">Transmembrane helix</keyword>
<dbReference type="InterPro" id="IPR050587">
    <property type="entry name" value="GNT1/Glycosyltrans_8"/>
</dbReference>
<name>A0ABD3N3I3_9STRA</name>
<dbReference type="PANTHER" id="PTHR11183">
    <property type="entry name" value="GLYCOGENIN SUBFAMILY MEMBER"/>
    <property type="match status" value="1"/>
</dbReference>
<dbReference type="AlphaFoldDB" id="A0ABD3N3I3"/>
<evidence type="ECO:0000313" key="3">
    <source>
        <dbReference type="Proteomes" id="UP001530293"/>
    </source>
</evidence>
<feature type="transmembrane region" description="Helical" evidence="1">
    <location>
        <begin position="54"/>
        <end position="76"/>
    </location>
</feature>
<proteinExistence type="predicted"/>
<reference evidence="2 3" key="1">
    <citation type="submission" date="2024-10" db="EMBL/GenBank/DDBJ databases">
        <title>Updated reference genomes for cyclostephanoid diatoms.</title>
        <authorList>
            <person name="Roberts W.R."/>
            <person name="Alverson A.J."/>
        </authorList>
    </citation>
    <scope>NUCLEOTIDE SEQUENCE [LARGE SCALE GENOMIC DNA]</scope>
    <source>
        <strain evidence="2 3">AJA232-27</strain>
    </source>
</reference>
<dbReference type="InterPro" id="IPR029044">
    <property type="entry name" value="Nucleotide-diphossugar_trans"/>
</dbReference>
<dbReference type="Proteomes" id="UP001530293">
    <property type="component" value="Unassembled WGS sequence"/>
</dbReference>
<comment type="caution">
    <text evidence="2">The sequence shown here is derived from an EMBL/GenBank/DDBJ whole genome shotgun (WGS) entry which is preliminary data.</text>
</comment>
<dbReference type="Gene3D" id="3.90.550.10">
    <property type="entry name" value="Spore Coat Polysaccharide Biosynthesis Protein SpsA, Chain A"/>
    <property type="match status" value="1"/>
</dbReference>
<keyword evidence="1" id="KW-0812">Transmembrane</keyword>
<gene>
    <name evidence="2" type="ORF">ACHAWU_003547</name>
</gene>
<sequence>MVAVTLPSRHWSTCFTSMNNQTPAAAASRLSQRRGVELTSSTAATLLLRFWRHALLVVLIFCLWSLLLLGQSIFWATETDASLLSNNSDTSLSSTSTRPVATATATIAYAISLIKCSDKQTNTPGLLDAALILRHSIHNTSIRNPSSGSKYDYKLYVIAHATNAIQCASSLADIGYEVLLKHPPIQSSEIRGEHLRKNIHKEWCCGEHEFIKLYAYTITDHPIVVHTDIDFMFYQPMDELFDAMLFPSDSDVGMEARSNIVAEYPDKVMPENIEAYLTRDYHQVIPGRKAAFQAGFLVVKPNPIIFNEYIDIIREGNYIGGFSRENGWGGLGYGGVVGSMAMQGLPAYYYDIIRPNTTVELNGCRYNHMSANIYYENVPNFIARYTDLIGKCRRNVEGCEDCRKTDLALIKNIHYTNCRKPWQCAGVSSTSKGDIDPRTADFDHCMEVVRKWHAMRSDLEVRVLDSMGKNATTGGLLQEGQVGSYMTDVFMGHCSANGPEGYLPISLTKDMWVQLSDVIWN</sequence>
<dbReference type="EMBL" id="JALLBG020000043">
    <property type="protein sequence ID" value="KAL3770327.1"/>
    <property type="molecule type" value="Genomic_DNA"/>
</dbReference>